<gene>
    <name evidence="3" type="ORF">CYMTET_22005</name>
</gene>
<protein>
    <submittedName>
        <fullName evidence="3">Uncharacterized protein</fullName>
    </submittedName>
</protein>
<feature type="coiled-coil region" evidence="1">
    <location>
        <begin position="577"/>
        <end position="611"/>
    </location>
</feature>
<feature type="compositionally biased region" description="Basic and acidic residues" evidence="2">
    <location>
        <begin position="500"/>
        <end position="522"/>
    </location>
</feature>
<dbReference type="PANTHER" id="PTHR47270">
    <property type="entry name" value="PROTEIN MLP1-LIKE"/>
    <property type="match status" value="1"/>
</dbReference>
<evidence type="ECO:0000256" key="1">
    <source>
        <dbReference type="SAM" id="Coils"/>
    </source>
</evidence>
<feature type="compositionally biased region" description="Low complexity" evidence="2">
    <location>
        <begin position="140"/>
        <end position="163"/>
    </location>
</feature>
<evidence type="ECO:0000256" key="2">
    <source>
        <dbReference type="SAM" id="MobiDB-lite"/>
    </source>
</evidence>
<evidence type="ECO:0000313" key="4">
    <source>
        <dbReference type="Proteomes" id="UP001190700"/>
    </source>
</evidence>
<dbReference type="PANTHER" id="PTHR47270:SF3">
    <property type="entry name" value="HYPOTETICAL PROTEIN"/>
    <property type="match status" value="1"/>
</dbReference>
<evidence type="ECO:0000313" key="3">
    <source>
        <dbReference type="EMBL" id="KAK3269561.1"/>
    </source>
</evidence>
<feature type="region of interest" description="Disordered" evidence="2">
    <location>
        <begin position="136"/>
        <end position="164"/>
    </location>
</feature>
<comment type="caution">
    <text evidence="3">The sequence shown here is derived from an EMBL/GenBank/DDBJ whole genome shotgun (WGS) entry which is preliminary data.</text>
</comment>
<proteinExistence type="predicted"/>
<feature type="compositionally biased region" description="Low complexity" evidence="2">
    <location>
        <begin position="488"/>
        <end position="499"/>
    </location>
</feature>
<feature type="region of interest" description="Disordered" evidence="2">
    <location>
        <begin position="34"/>
        <end position="91"/>
    </location>
</feature>
<dbReference type="AlphaFoldDB" id="A0AAE0G0T9"/>
<keyword evidence="4" id="KW-1185">Reference proteome</keyword>
<name>A0AAE0G0T9_9CHLO</name>
<dbReference type="EMBL" id="LGRX02010875">
    <property type="protein sequence ID" value="KAK3269561.1"/>
    <property type="molecule type" value="Genomic_DNA"/>
</dbReference>
<reference evidence="3 4" key="1">
    <citation type="journal article" date="2015" name="Genome Biol. Evol.">
        <title>Comparative Genomics of a Bacterivorous Green Alga Reveals Evolutionary Causalities and Consequences of Phago-Mixotrophic Mode of Nutrition.</title>
        <authorList>
            <person name="Burns J.A."/>
            <person name="Paasch A."/>
            <person name="Narechania A."/>
            <person name="Kim E."/>
        </authorList>
    </citation>
    <scope>NUCLEOTIDE SEQUENCE [LARGE SCALE GENOMIC DNA]</scope>
    <source>
        <strain evidence="3 4">PLY_AMNH</strain>
    </source>
</reference>
<sequence length="651" mass="71478">MDSNNEPKSAFRGAQKPADILNLYAEMKQRIMKKDTPTASNGYMPRPSPAPQLPRAGSVTPATTTFPPSNMPPRGIVSGAGPASAGPAGGPKTALPFSLAASGGGPDNPWANPVAFASGGHLPVQGYVAQQHPVAPTTYSSLSQPPNSLPPGSTAPPTSAPAPNLQLETSAQMQLAPQHWATQQKARDAKHIESVLLCTLRGENEQLQQQLLAGAKAERELRSEVHVTRVQTDQEKESLMHQVTNQYSTERETWQREIASRDAEVQRLRGELAHVHELYANAADTTVATNIESTAVQQQYEAIVQDAMASVDRMTEGVEAYQRHIFPKFYQHPGIFPQTEVTSEPAHPLTVSVVRLDRGILMLRMIVDARLETMALIAPSCRQALPFPPSPCPLADTCLHKGRERAGGCDAREGAQEEKSNLEARLHSTEATKRTADTARSDAEGAAARQQEEVRKEFAALQTLYQSEMERLQQRLKEMEKSRDALRASEASAKSGAKSAIEKLQEAEREMEAQRKKLEENDITRESLATKLAALEGEHEASQLELKNIKLSQKFLNRSSEGGESVPQEKMDTLRVADSLLKERNKLLQEKLELEKQVRELQKEKRVHRGVSNLDVALAATNRVSDIDITARLVRQKMGSGEDPEIRDSDS</sequence>
<keyword evidence="1" id="KW-0175">Coiled coil</keyword>
<accession>A0AAE0G0T9</accession>
<feature type="region of interest" description="Disordered" evidence="2">
    <location>
        <begin position="479"/>
        <end position="522"/>
    </location>
</feature>
<dbReference type="Proteomes" id="UP001190700">
    <property type="component" value="Unassembled WGS sequence"/>
</dbReference>
<organism evidence="3 4">
    <name type="scientific">Cymbomonas tetramitiformis</name>
    <dbReference type="NCBI Taxonomy" id="36881"/>
    <lineage>
        <taxon>Eukaryota</taxon>
        <taxon>Viridiplantae</taxon>
        <taxon>Chlorophyta</taxon>
        <taxon>Pyramimonadophyceae</taxon>
        <taxon>Pyramimonadales</taxon>
        <taxon>Pyramimonadaceae</taxon>
        <taxon>Cymbomonas</taxon>
    </lineage>
</organism>
<feature type="region of interest" description="Disordered" evidence="2">
    <location>
        <begin position="409"/>
        <end position="452"/>
    </location>
</feature>
<feature type="compositionally biased region" description="Basic and acidic residues" evidence="2">
    <location>
        <begin position="409"/>
        <end position="443"/>
    </location>
</feature>